<evidence type="ECO:0000313" key="2">
    <source>
        <dbReference type="EMBL" id="KAG8083278.1"/>
    </source>
</evidence>
<keyword evidence="3" id="KW-1185">Reference proteome</keyword>
<accession>A0A8J5SYK0</accession>
<dbReference type="Proteomes" id="UP000729402">
    <property type="component" value="Unassembled WGS sequence"/>
</dbReference>
<protein>
    <submittedName>
        <fullName evidence="2">Uncharacterized protein</fullName>
    </submittedName>
</protein>
<organism evidence="2 3">
    <name type="scientific">Zizania palustris</name>
    <name type="common">Northern wild rice</name>
    <dbReference type="NCBI Taxonomy" id="103762"/>
    <lineage>
        <taxon>Eukaryota</taxon>
        <taxon>Viridiplantae</taxon>
        <taxon>Streptophyta</taxon>
        <taxon>Embryophyta</taxon>
        <taxon>Tracheophyta</taxon>
        <taxon>Spermatophyta</taxon>
        <taxon>Magnoliopsida</taxon>
        <taxon>Liliopsida</taxon>
        <taxon>Poales</taxon>
        <taxon>Poaceae</taxon>
        <taxon>BOP clade</taxon>
        <taxon>Oryzoideae</taxon>
        <taxon>Oryzeae</taxon>
        <taxon>Zizaniinae</taxon>
        <taxon>Zizania</taxon>
    </lineage>
</organism>
<reference evidence="2" key="2">
    <citation type="submission" date="2021-02" db="EMBL/GenBank/DDBJ databases">
        <authorList>
            <person name="Kimball J.A."/>
            <person name="Haas M.W."/>
            <person name="Macchietto M."/>
            <person name="Kono T."/>
            <person name="Duquette J."/>
            <person name="Shao M."/>
        </authorList>
    </citation>
    <scope>NUCLEOTIDE SEQUENCE</scope>
    <source>
        <tissue evidence="2">Fresh leaf tissue</tissue>
    </source>
</reference>
<name>A0A8J5SYK0_ZIZPA</name>
<evidence type="ECO:0000256" key="1">
    <source>
        <dbReference type="SAM" id="MobiDB-lite"/>
    </source>
</evidence>
<sequence length="100" mass="10528">MRTLQLCELHANALAARRCCGCASGRRARLGGIGGQGGEPEASWCGCASDLRVSAMRVGGSHCGEPKVGGGGGEMRQATSRRIHGEKEPRMERCFFSPHG</sequence>
<gene>
    <name evidence="2" type="ORF">GUJ93_ZPchr0015g6957</name>
</gene>
<feature type="region of interest" description="Disordered" evidence="1">
    <location>
        <begin position="64"/>
        <end position="84"/>
    </location>
</feature>
<dbReference type="AlphaFoldDB" id="A0A8J5SYK0"/>
<proteinExistence type="predicted"/>
<reference evidence="2" key="1">
    <citation type="journal article" date="2021" name="bioRxiv">
        <title>Whole Genome Assembly and Annotation of Northern Wild Rice, Zizania palustris L., Supports a Whole Genome Duplication in the Zizania Genus.</title>
        <authorList>
            <person name="Haas M."/>
            <person name="Kono T."/>
            <person name="Macchietto M."/>
            <person name="Millas R."/>
            <person name="McGilp L."/>
            <person name="Shao M."/>
            <person name="Duquette J."/>
            <person name="Hirsch C.N."/>
            <person name="Kimball J."/>
        </authorList>
    </citation>
    <scope>NUCLEOTIDE SEQUENCE</scope>
    <source>
        <tissue evidence="2">Fresh leaf tissue</tissue>
    </source>
</reference>
<evidence type="ECO:0000313" key="3">
    <source>
        <dbReference type="Proteomes" id="UP000729402"/>
    </source>
</evidence>
<dbReference type="EMBL" id="JAAALK010000085">
    <property type="protein sequence ID" value="KAG8083278.1"/>
    <property type="molecule type" value="Genomic_DNA"/>
</dbReference>
<comment type="caution">
    <text evidence="2">The sequence shown here is derived from an EMBL/GenBank/DDBJ whole genome shotgun (WGS) entry which is preliminary data.</text>
</comment>